<feature type="domain" description="Protein-arginine deiminase C-terminal" evidence="4">
    <location>
        <begin position="282"/>
        <end position="603"/>
    </location>
</feature>
<reference evidence="7" key="3">
    <citation type="submission" date="2025-09" db="UniProtKB">
        <authorList>
            <consortium name="Ensembl"/>
        </authorList>
    </citation>
    <scope>IDENTIFICATION</scope>
    <source>
        <strain evidence="7">breed Abyssinian</strain>
    </source>
</reference>
<evidence type="ECO:0000259" key="5">
    <source>
        <dbReference type="Pfam" id="PF08526"/>
    </source>
</evidence>
<dbReference type="Ensembl" id="ENSFCTT00005083428.1">
    <property type="protein sequence ID" value="ENSFCTP00005057361.1"/>
    <property type="gene ID" value="ENSFCTG00005029815.1"/>
</dbReference>
<dbReference type="PANTHER" id="PTHR10837:SF11">
    <property type="entry name" value="PROTEIN-ARGININE DEIMINASE TYPE-1"/>
    <property type="match status" value="1"/>
</dbReference>
<keyword evidence="8" id="KW-1185">Reference proteome</keyword>
<feature type="domain" description="Protein-arginine deiminase (PAD) central" evidence="6">
    <location>
        <begin position="115"/>
        <end position="272"/>
    </location>
</feature>
<dbReference type="Pfam" id="PF08526">
    <property type="entry name" value="PAD_N"/>
    <property type="match status" value="1"/>
</dbReference>
<dbReference type="InterPro" id="IPR038685">
    <property type="entry name" value="PAD_N_sf"/>
</dbReference>
<reference evidence="7 8" key="1">
    <citation type="submission" date="2021-02" db="EMBL/GenBank/DDBJ databases">
        <title>Safari Cat Assemblies.</title>
        <authorList>
            <person name="Bredemeyer K.R."/>
            <person name="Murphy W.J."/>
        </authorList>
    </citation>
    <scope>NUCLEOTIDE SEQUENCE [LARGE SCALE GENOMIC DNA]</scope>
</reference>
<evidence type="ECO:0000256" key="1">
    <source>
        <dbReference type="ARBA" id="ARBA00004496"/>
    </source>
</evidence>
<proteinExistence type="inferred from homology"/>
<dbReference type="InterPro" id="IPR013733">
    <property type="entry name" value="Prot_Arg_deaminase_cen_dom"/>
</dbReference>
<comment type="similarity">
    <text evidence="2">Belongs to the protein arginine deiminase family.</text>
</comment>
<dbReference type="Gene3D" id="3.75.10.10">
    <property type="entry name" value="L-arginine/glycine Amidinotransferase, Chain A"/>
    <property type="match status" value="1"/>
</dbReference>
<accession>A0ABI8ADL3</accession>
<evidence type="ECO:0008006" key="9">
    <source>
        <dbReference type="Google" id="ProtNLM"/>
    </source>
</evidence>
<dbReference type="InterPro" id="IPR008972">
    <property type="entry name" value="Cupredoxin"/>
</dbReference>
<comment type="subcellular location">
    <subcellularLocation>
        <location evidence="1">Cytoplasm</location>
    </subcellularLocation>
</comment>
<dbReference type="CDD" id="cd04214">
    <property type="entry name" value="PAD_N"/>
    <property type="match status" value="1"/>
</dbReference>
<feature type="domain" description="Protein-arginine deiminase (PAD) N-terminal" evidence="5">
    <location>
        <begin position="1"/>
        <end position="113"/>
    </location>
</feature>
<dbReference type="SUPFAM" id="SSF55909">
    <property type="entry name" value="Pentein"/>
    <property type="match status" value="1"/>
</dbReference>
<dbReference type="InterPro" id="IPR004303">
    <property type="entry name" value="PAD"/>
</dbReference>
<sequence length="636" mass="70117">MAPQRAVQLSLKKPTYAVCVVGVETYVDVHSDVPKGAETFGVSGSPGVEVFVIYDPARVTVPTGKTHWPLDANVDVTVSVDAASKALHDLKVKVSYFGRQEAGALGHSVLYLTAVDVSLDVDTGRTGKVKRNHDDKKTWRWGPEGYGAVLLVNCDRDSVVSAGPDLTNSQLATLDDLQDMSPMVLSCDGPDSLFNTHKLVLDVPFSDSRRVGVFCARGGTSLEDYKQVLGPQRLSYEVERQPGERKISFFVEGLAFPDVDFLGLVSLSVSLVHTGTLPEVPLFTDTVAFRVAPWIMTPNTQPPLELYACSVVDSHGSNKKFLEDMSDLALKANCKLIICPQIENRNDRWIQDEMEFGYTEAPHKAFPVVFDSPRNRGLKHFPYKRILGPDFGYVTREILFAGASSLDSFGNLDVSPPVTVGGKEYPLGRILIGSSFPKSGGRRMAKVVRDFLQAQQVQAPVELYSDWLSVGHVDEFLSFVPTSDQKGFRLLLASPIACLKLFQQKKEEGYGEAAQFDGLRHRVNRSINEMLADSRLRRDSLYTQKCIDWNREVLKRELGLTEQDIVDIPQLFFLKGSHAEAFFPDMVRAQKQDGALAVPGAPWQGPQGCHLGFQRRSASCPRTETSTETGAGLADL</sequence>
<dbReference type="SUPFAM" id="SSF49503">
    <property type="entry name" value="Cupredoxins"/>
    <property type="match status" value="1"/>
</dbReference>
<name>A0ABI8ADL3_FELCA</name>
<dbReference type="Gene3D" id="2.60.40.1860">
    <property type="entry name" value="Protein-arginine deiminase, N-terminal domain"/>
    <property type="match status" value="1"/>
</dbReference>
<evidence type="ECO:0000256" key="2">
    <source>
        <dbReference type="ARBA" id="ARBA00008166"/>
    </source>
</evidence>
<protein>
    <recommendedName>
        <fullName evidence="9">Protein-arginine deiminase</fullName>
    </recommendedName>
</protein>
<evidence type="ECO:0000259" key="6">
    <source>
        <dbReference type="Pfam" id="PF08527"/>
    </source>
</evidence>
<organism evidence="7 8">
    <name type="scientific">Felis catus</name>
    <name type="common">Cat</name>
    <name type="synonym">Felis silvestris catus</name>
    <dbReference type="NCBI Taxonomy" id="9685"/>
    <lineage>
        <taxon>Eukaryota</taxon>
        <taxon>Metazoa</taxon>
        <taxon>Chordata</taxon>
        <taxon>Craniata</taxon>
        <taxon>Vertebrata</taxon>
        <taxon>Euteleostomi</taxon>
        <taxon>Mammalia</taxon>
        <taxon>Eutheria</taxon>
        <taxon>Laurasiatheria</taxon>
        <taxon>Carnivora</taxon>
        <taxon>Feliformia</taxon>
        <taxon>Felidae</taxon>
        <taxon>Felinae</taxon>
        <taxon>Felis</taxon>
    </lineage>
</organism>
<gene>
    <name evidence="7" type="primary">PADI1</name>
</gene>
<dbReference type="InterPro" id="IPR013530">
    <property type="entry name" value="PAD_C"/>
</dbReference>
<dbReference type="InterPro" id="IPR036556">
    <property type="entry name" value="PAD_central_sf"/>
</dbReference>
<evidence type="ECO:0000256" key="3">
    <source>
        <dbReference type="ARBA" id="ARBA00022490"/>
    </source>
</evidence>
<dbReference type="GeneTree" id="ENSGT00940000153217"/>
<dbReference type="SUPFAM" id="SSF110083">
    <property type="entry name" value="Peptidylarginine deiminase Pad4, middle domain"/>
    <property type="match status" value="1"/>
</dbReference>
<reference evidence="7" key="2">
    <citation type="submission" date="2025-08" db="UniProtKB">
        <authorList>
            <consortium name="Ensembl"/>
        </authorList>
    </citation>
    <scope>IDENTIFICATION</scope>
    <source>
        <strain evidence="7">breed Abyssinian</strain>
    </source>
</reference>
<evidence type="ECO:0000259" key="4">
    <source>
        <dbReference type="Pfam" id="PF03068"/>
    </source>
</evidence>
<dbReference type="Gene3D" id="2.60.40.1700">
    <property type="entry name" value="Protein-arginine deiminase, central domain"/>
    <property type="match status" value="1"/>
</dbReference>
<evidence type="ECO:0000313" key="8">
    <source>
        <dbReference type="Proteomes" id="UP000823872"/>
    </source>
</evidence>
<dbReference type="Proteomes" id="UP000823872">
    <property type="component" value="Chromosome C1"/>
</dbReference>
<keyword evidence="3" id="KW-0963">Cytoplasm</keyword>
<dbReference type="Pfam" id="PF03068">
    <property type="entry name" value="PAD"/>
    <property type="match status" value="1"/>
</dbReference>
<dbReference type="InterPro" id="IPR013732">
    <property type="entry name" value="PAD_N"/>
</dbReference>
<dbReference type="PIRSF" id="PIRSF001247">
    <property type="entry name" value="Protein-arginine_deiminase"/>
    <property type="match status" value="1"/>
</dbReference>
<dbReference type="Pfam" id="PF08527">
    <property type="entry name" value="PAD_M"/>
    <property type="match status" value="1"/>
</dbReference>
<dbReference type="PANTHER" id="PTHR10837">
    <property type="entry name" value="PEPTIDYLARGININE DEIMINASE"/>
    <property type="match status" value="1"/>
</dbReference>
<evidence type="ECO:0000313" key="7">
    <source>
        <dbReference type="Ensembl" id="ENSFCTP00005057361.1"/>
    </source>
</evidence>